<evidence type="ECO:0000313" key="1">
    <source>
        <dbReference type="EMBL" id="PVZ67780.1"/>
    </source>
</evidence>
<dbReference type="EMBL" id="QDDL01000006">
    <property type="protein sequence ID" value="PVZ67780.1"/>
    <property type="molecule type" value="Genomic_DNA"/>
</dbReference>
<sequence>MEHFKQVFRMARKHLSKLALISTYVLSSGLIISCGGSSSQLQPELPSFVSLIQNQPVESSAQNNLATPVADNQFLFNTSAAQITYDSYQNTTYNIGNPGDQPLQYANRLLCLANQLQPQQNVDGVAYRGLVDFGRCYGEGSYQDYQPVIAKVSQQSSGLQIDLWWDETDSTQSRARFLIEQSSSVNNPYGQFQLFHRRTSDFSSLPSSSATDKKTWLSVSLDPRNSQQYVMKLLTFDGSLASANQLNKAIYLAALNGQSGQYHIDAEVDEKTAFDSAFIHSEKSGDARCYDLAQMRCDMMGYALFYDQDASDGSFAQGDMVAIQPGFAFTYTANAQQLTGYIDGAGVWSDQPLTDDVAITITDQNQQNYYLTPSNNASQATVEKILPDSTTQTISLSQPIEFSYTYDANDMSSSAGTMPGTHSLSYFGDGTMGFFDTNGDALNFNNGTQLTANNINYKVRSSQVLQNAVQITSSLPPACEALELPDFSVLLDSLTFSADLDASFISQPMPEVTEMVKYVAGVGAI</sequence>
<name>A0A2V1GUR3_9GAMM</name>
<protein>
    <submittedName>
        <fullName evidence="1">Uncharacterized protein</fullName>
    </submittedName>
</protein>
<dbReference type="PROSITE" id="PS51257">
    <property type="entry name" value="PROKAR_LIPOPROTEIN"/>
    <property type="match status" value="1"/>
</dbReference>
<keyword evidence="2" id="KW-1185">Reference proteome</keyword>
<reference evidence="1 2" key="1">
    <citation type="submission" date="2018-04" db="EMBL/GenBank/DDBJ databases">
        <title>Thalassorhabdus spongiae gen. nov., sp. nov., isolated from a marine sponge in South-West Iceland.</title>
        <authorList>
            <person name="Knobloch S."/>
            <person name="Daussin A."/>
            <person name="Johannsson R."/>
            <person name="Marteinsson V.T."/>
        </authorList>
    </citation>
    <scope>NUCLEOTIDE SEQUENCE [LARGE SCALE GENOMIC DNA]</scope>
    <source>
        <strain evidence="1 2">Hp12</strain>
    </source>
</reference>
<gene>
    <name evidence="1" type="ORF">DC094_15215</name>
</gene>
<dbReference type="AlphaFoldDB" id="A0A2V1GUR3"/>
<comment type="caution">
    <text evidence="1">The sequence shown here is derived from an EMBL/GenBank/DDBJ whole genome shotgun (WGS) entry which is preliminary data.</text>
</comment>
<proteinExistence type="predicted"/>
<dbReference type="Proteomes" id="UP000244906">
    <property type="component" value="Unassembled WGS sequence"/>
</dbReference>
<accession>A0A2V1GUR3</accession>
<evidence type="ECO:0000313" key="2">
    <source>
        <dbReference type="Proteomes" id="UP000244906"/>
    </source>
</evidence>
<organism evidence="1 2">
    <name type="scientific">Pelagibaculum spongiae</name>
    <dbReference type="NCBI Taxonomy" id="2080658"/>
    <lineage>
        <taxon>Bacteria</taxon>
        <taxon>Pseudomonadati</taxon>
        <taxon>Pseudomonadota</taxon>
        <taxon>Gammaproteobacteria</taxon>
        <taxon>Oceanospirillales</taxon>
        <taxon>Pelagibaculum</taxon>
    </lineage>
</organism>